<dbReference type="PANTHER" id="PTHR13135">
    <property type="entry name" value="CYTOSOLIC RESINIFERATOXIN BINDING PROTEIN RBP-26"/>
    <property type="match status" value="1"/>
</dbReference>
<keyword evidence="8" id="KW-0653">Protein transport</keyword>
<evidence type="ECO:0000256" key="7">
    <source>
        <dbReference type="ARBA" id="ARBA00022884"/>
    </source>
</evidence>
<evidence type="ECO:0000256" key="4">
    <source>
        <dbReference type="ARBA" id="ARBA00016856"/>
    </source>
</evidence>
<evidence type="ECO:0000256" key="3">
    <source>
        <dbReference type="ARBA" id="ARBA00006094"/>
    </source>
</evidence>
<sequence>MVGIAMNNNECVYNKHSPTTCEQDSPSEGEIFDSDFDDKADNVEQVNLQSRKNEICSKSSRPIESHVWRQMAEDCAASSLIDQLTVAEVSQAEKTRGIETYNFKAKFNDSRPDPELPELEESDALRRLRKDNVGVWARLGKRRREPEANLEVDIELARIERSKILEQADPEQVRFTKELAERLKESNIVLLAHVVVLLGIEHCRRLLQMTETLEESGGLMTRDGSRRRSAGGVFLQLVKEDKSLSRHKDFKSYTVFSLRKTIGSVNPIVWPAIHQTLLPSQILFSLILLTG</sequence>
<dbReference type="InterPro" id="IPR039047">
    <property type="entry name" value="PHAX"/>
</dbReference>
<dbReference type="GeneID" id="111252291"/>
<dbReference type="GO" id="GO:0005634">
    <property type="term" value="C:nucleus"/>
    <property type="evidence" value="ECO:0007669"/>
    <property type="project" value="UniProtKB-SubCell"/>
</dbReference>
<name>A0A7M7KLU2_VARDE</name>
<proteinExistence type="inferred from homology"/>
<dbReference type="GO" id="GO:0006408">
    <property type="term" value="P:snRNA export from nucleus"/>
    <property type="evidence" value="ECO:0007669"/>
    <property type="project" value="InterPro"/>
</dbReference>
<keyword evidence="9" id="KW-0539">Nucleus</keyword>
<protein>
    <recommendedName>
        <fullName evidence="4">Phosphorylated adapter RNA export protein</fullName>
    </recommendedName>
    <alternativeName>
        <fullName evidence="10">RNA U small nuclear RNA export adapter protein</fullName>
    </alternativeName>
</protein>
<evidence type="ECO:0000256" key="9">
    <source>
        <dbReference type="ARBA" id="ARBA00023242"/>
    </source>
</evidence>
<evidence type="ECO:0000256" key="2">
    <source>
        <dbReference type="ARBA" id="ARBA00004496"/>
    </source>
</evidence>
<dbReference type="InParanoid" id="A0A7M7KLU2"/>
<feature type="domain" description="Phosphorylated adapter RNA export protein RNA-binding" evidence="11">
    <location>
        <begin position="176"/>
        <end position="247"/>
    </location>
</feature>
<comment type="subcellular location">
    <subcellularLocation>
        <location evidence="2">Cytoplasm</location>
    </subcellularLocation>
    <subcellularLocation>
        <location evidence="1">Nucleus</location>
    </subcellularLocation>
</comment>
<reference evidence="12" key="1">
    <citation type="submission" date="2021-01" db="UniProtKB">
        <authorList>
            <consortium name="EnsemblMetazoa"/>
        </authorList>
    </citation>
    <scope>IDENTIFICATION</scope>
</reference>
<keyword evidence="7" id="KW-0694">RNA-binding</keyword>
<evidence type="ECO:0000256" key="1">
    <source>
        <dbReference type="ARBA" id="ARBA00004123"/>
    </source>
</evidence>
<accession>A0A7M7KLU2</accession>
<comment type="similarity">
    <text evidence="3">Belongs to the PHAX family.</text>
</comment>
<dbReference type="GO" id="GO:0005737">
    <property type="term" value="C:cytoplasm"/>
    <property type="evidence" value="ECO:0007669"/>
    <property type="project" value="UniProtKB-SubCell"/>
</dbReference>
<evidence type="ECO:0000259" key="11">
    <source>
        <dbReference type="Pfam" id="PF10258"/>
    </source>
</evidence>
<evidence type="ECO:0000313" key="13">
    <source>
        <dbReference type="Proteomes" id="UP000594260"/>
    </source>
</evidence>
<keyword evidence="13" id="KW-1185">Reference proteome</keyword>
<dbReference type="RefSeq" id="XP_022665624.1">
    <property type="nucleotide sequence ID" value="XM_022809889.1"/>
</dbReference>
<evidence type="ECO:0000256" key="6">
    <source>
        <dbReference type="ARBA" id="ARBA00022490"/>
    </source>
</evidence>
<keyword evidence="6" id="KW-0963">Cytoplasm</keyword>
<dbReference type="Gene3D" id="1.10.10.1440">
    <property type="entry name" value="PHAX RNA-binding domain"/>
    <property type="match status" value="1"/>
</dbReference>
<dbReference type="Proteomes" id="UP000594260">
    <property type="component" value="Unplaced"/>
</dbReference>
<dbReference type="GO" id="GO:0015031">
    <property type="term" value="P:protein transport"/>
    <property type="evidence" value="ECO:0007669"/>
    <property type="project" value="UniProtKB-KW"/>
</dbReference>
<dbReference type="KEGG" id="vde:111252291"/>
<dbReference type="PANTHER" id="PTHR13135:SF0">
    <property type="entry name" value="PHOSPHORYLATED ADAPTER RNA EXPORT PROTEIN"/>
    <property type="match status" value="1"/>
</dbReference>
<dbReference type="AlphaFoldDB" id="A0A7M7KLU2"/>
<dbReference type="InterPro" id="IPR038092">
    <property type="entry name" value="PHAX_RNA-binding_sf"/>
</dbReference>
<dbReference type="InterPro" id="IPR019385">
    <property type="entry name" value="PHAX_RNA-binding_domain"/>
</dbReference>
<organism evidence="12 13">
    <name type="scientific">Varroa destructor</name>
    <name type="common">Honeybee mite</name>
    <dbReference type="NCBI Taxonomy" id="109461"/>
    <lineage>
        <taxon>Eukaryota</taxon>
        <taxon>Metazoa</taxon>
        <taxon>Ecdysozoa</taxon>
        <taxon>Arthropoda</taxon>
        <taxon>Chelicerata</taxon>
        <taxon>Arachnida</taxon>
        <taxon>Acari</taxon>
        <taxon>Parasitiformes</taxon>
        <taxon>Mesostigmata</taxon>
        <taxon>Gamasina</taxon>
        <taxon>Dermanyssoidea</taxon>
        <taxon>Varroidae</taxon>
        <taxon>Varroa</taxon>
    </lineage>
</organism>
<evidence type="ECO:0000313" key="12">
    <source>
        <dbReference type="EnsemblMetazoa" id="XP_022665624"/>
    </source>
</evidence>
<dbReference type="GO" id="GO:0003723">
    <property type="term" value="F:RNA binding"/>
    <property type="evidence" value="ECO:0007669"/>
    <property type="project" value="UniProtKB-KW"/>
</dbReference>
<dbReference type="Pfam" id="PF10258">
    <property type="entry name" value="PHAX_RNA-bd"/>
    <property type="match status" value="1"/>
</dbReference>
<dbReference type="OrthoDB" id="20573at2759"/>
<dbReference type="EnsemblMetazoa" id="XM_022809889">
    <property type="protein sequence ID" value="XP_022665624"/>
    <property type="gene ID" value="LOC111252291"/>
</dbReference>
<evidence type="ECO:0000256" key="5">
    <source>
        <dbReference type="ARBA" id="ARBA00022448"/>
    </source>
</evidence>
<evidence type="ECO:0000256" key="10">
    <source>
        <dbReference type="ARBA" id="ARBA00030834"/>
    </source>
</evidence>
<keyword evidence="5" id="KW-0813">Transport</keyword>
<evidence type="ECO:0000256" key="8">
    <source>
        <dbReference type="ARBA" id="ARBA00022927"/>
    </source>
</evidence>